<dbReference type="EMBL" id="JAWQEG010004758">
    <property type="protein sequence ID" value="KAK3860351.1"/>
    <property type="molecule type" value="Genomic_DNA"/>
</dbReference>
<evidence type="ECO:0000256" key="1">
    <source>
        <dbReference type="SAM" id="SignalP"/>
    </source>
</evidence>
<accession>A0AAE1ES04</accession>
<dbReference type="Proteomes" id="UP001286313">
    <property type="component" value="Unassembled WGS sequence"/>
</dbReference>
<evidence type="ECO:0000313" key="3">
    <source>
        <dbReference type="Proteomes" id="UP001286313"/>
    </source>
</evidence>
<dbReference type="AlphaFoldDB" id="A0AAE1ES04"/>
<comment type="caution">
    <text evidence="2">The sequence shown here is derived from an EMBL/GenBank/DDBJ whole genome shotgun (WGS) entry which is preliminary data.</text>
</comment>
<name>A0AAE1ES04_PETCI</name>
<organism evidence="2 3">
    <name type="scientific">Petrolisthes cinctipes</name>
    <name type="common">Flat porcelain crab</name>
    <dbReference type="NCBI Taxonomy" id="88211"/>
    <lineage>
        <taxon>Eukaryota</taxon>
        <taxon>Metazoa</taxon>
        <taxon>Ecdysozoa</taxon>
        <taxon>Arthropoda</taxon>
        <taxon>Crustacea</taxon>
        <taxon>Multicrustacea</taxon>
        <taxon>Malacostraca</taxon>
        <taxon>Eumalacostraca</taxon>
        <taxon>Eucarida</taxon>
        <taxon>Decapoda</taxon>
        <taxon>Pleocyemata</taxon>
        <taxon>Anomura</taxon>
        <taxon>Galatheoidea</taxon>
        <taxon>Porcellanidae</taxon>
        <taxon>Petrolisthes</taxon>
    </lineage>
</organism>
<protein>
    <submittedName>
        <fullName evidence="2">Uncharacterized protein</fullName>
    </submittedName>
</protein>
<reference evidence="2" key="1">
    <citation type="submission" date="2023-10" db="EMBL/GenBank/DDBJ databases">
        <title>Genome assemblies of two species of porcelain crab, Petrolisthes cinctipes and Petrolisthes manimaculis (Anomura: Porcellanidae).</title>
        <authorList>
            <person name="Angst P."/>
        </authorList>
    </citation>
    <scope>NUCLEOTIDE SEQUENCE</scope>
    <source>
        <strain evidence="2">PB745_01</strain>
        <tissue evidence="2">Gill</tissue>
    </source>
</reference>
<evidence type="ECO:0000313" key="2">
    <source>
        <dbReference type="EMBL" id="KAK3860351.1"/>
    </source>
</evidence>
<keyword evidence="3" id="KW-1185">Reference proteome</keyword>
<gene>
    <name evidence="2" type="ORF">Pcinc_033596</name>
</gene>
<feature type="signal peptide" evidence="1">
    <location>
        <begin position="1"/>
        <end position="19"/>
    </location>
</feature>
<proteinExistence type="predicted"/>
<feature type="chain" id="PRO_5042081144" evidence="1">
    <location>
        <begin position="20"/>
        <end position="177"/>
    </location>
</feature>
<sequence length="177" mass="19483">MASFVKFLVLFVLCTGGWCQVYPGHTRVQPVFYTPTTIVVTVTETQLHTLRETSTTDVWVTAVTDVTLTATQLTTHWEFRPGQHKTYTSIVRVTSTPISFVTATVCSSSLITETSAFTSFLTSTETVDLVQSITHIAIAHQVHTVPVVTTQMLHQTIITTVTNIVTTTVTSVTRYGL</sequence>
<keyword evidence="1" id="KW-0732">Signal</keyword>